<dbReference type="Ensembl" id="ENSLOCT00000021983.1">
    <property type="protein sequence ID" value="ENSLOCP00000021944.1"/>
    <property type="gene ID" value="ENSLOCG00000017841.1"/>
</dbReference>
<keyword evidence="3" id="KW-0812">Transmembrane</keyword>
<evidence type="ECO:0000256" key="4">
    <source>
        <dbReference type="SAM" id="SignalP"/>
    </source>
</evidence>
<evidence type="ECO:0000313" key="6">
    <source>
        <dbReference type="Proteomes" id="UP000018468"/>
    </source>
</evidence>
<evidence type="ECO:0000313" key="5">
    <source>
        <dbReference type="Ensembl" id="ENSLOCP00000021944.1"/>
    </source>
</evidence>
<dbReference type="Bgee" id="ENSLOCG00000017841">
    <property type="expression patterns" value="Expressed in brain"/>
</dbReference>
<reference evidence="5" key="3">
    <citation type="submission" date="2025-09" db="UniProtKB">
        <authorList>
            <consortium name="Ensembl"/>
        </authorList>
    </citation>
    <scope>IDENTIFICATION</scope>
</reference>
<dbReference type="Pfam" id="PF13855">
    <property type="entry name" value="LRR_8"/>
    <property type="match status" value="2"/>
</dbReference>
<dbReference type="Proteomes" id="UP000018468">
    <property type="component" value="Linkage group LG12"/>
</dbReference>
<feature type="signal peptide" evidence="4">
    <location>
        <begin position="1"/>
        <end position="26"/>
    </location>
</feature>
<evidence type="ECO:0008006" key="7">
    <source>
        <dbReference type="Google" id="ProtNLM"/>
    </source>
</evidence>
<keyword evidence="3" id="KW-1133">Transmembrane helix</keyword>
<dbReference type="GeneTree" id="ENSGT00940000155311"/>
<reference evidence="6" key="1">
    <citation type="submission" date="2011-12" db="EMBL/GenBank/DDBJ databases">
        <title>The Draft Genome of Lepisosteus oculatus.</title>
        <authorList>
            <consortium name="The Broad Institute Genome Assembly &amp; Analysis Group"/>
            <consortium name="Computational R&amp;D Group"/>
            <consortium name="and Sequencing Platform"/>
            <person name="Di Palma F."/>
            <person name="Alfoldi J."/>
            <person name="Johnson J."/>
            <person name="Berlin A."/>
            <person name="Gnerre S."/>
            <person name="Jaffe D."/>
            <person name="MacCallum I."/>
            <person name="Young S."/>
            <person name="Walker B.J."/>
            <person name="Lander E.S."/>
            <person name="Lindblad-Toh K."/>
        </authorList>
    </citation>
    <scope>NUCLEOTIDE SEQUENCE [LARGE SCALE GENOMIC DNA]</scope>
</reference>
<reference evidence="5" key="2">
    <citation type="submission" date="2025-08" db="UniProtKB">
        <authorList>
            <consortium name="Ensembl"/>
        </authorList>
    </citation>
    <scope>IDENTIFICATION</scope>
</reference>
<dbReference type="Gene3D" id="3.80.10.10">
    <property type="entry name" value="Ribonuclease Inhibitor"/>
    <property type="match status" value="2"/>
</dbReference>
<evidence type="ECO:0000256" key="3">
    <source>
        <dbReference type="SAM" id="Phobius"/>
    </source>
</evidence>
<dbReference type="PANTHER" id="PTHR24369:SF213">
    <property type="entry name" value="INSULIN LIKE GROWTH FACTOR BINDING PROTEIN ACID LABILE SUBUNIT"/>
    <property type="match status" value="1"/>
</dbReference>
<dbReference type="InterPro" id="IPR050541">
    <property type="entry name" value="LRR_TM_domain-containing"/>
</dbReference>
<accession>W5NMT5</accession>
<dbReference type="EMBL" id="AHAT01028364">
    <property type="status" value="NOT_ANNOTATED_CDS"/>
    <property type="molecule type" value="Genomic_DNA"/>
</dbReference>
<proteinExistence type="predicted"/>
<evidence type="ECO:0000256" key="1">
    <source>
        <dbReference type="ARBA" id="ARBA00022614"/>
    </source>
</evidence>
<dbReference type="PROSITE" id="PS51450">
    <property type="entry name" value="LRR"/>
    <property type="match status" value="2"/>
</dbReference>
<dbReference type="SUPFAM" id="SSF52058">
    <property type="entry name" value="L domain-like"/>
    <property type="match status" value="1"/>
</dbReference>
<dbReference type="InParanoid" id="W5NMT5"/>
<keyword evidence="1" id="KW-0433">Leucine-rich repeat</keyword>
<name>W5NMT5_LEPOC</name>
<dbReference type="HOGENOM" id="CLU_000288_18_6_1"/>
<dbReference type="STRING" id="7918.ENSLOCP00000021944"/>
<dbReference type="FunFam" id="3.80.10.10:FF:001360">
    <property type="entry name" value="Uncharacterized protein"/>
    <property type="match status" value="1"/>
</dbReference>
<dbReference type="PANTHER" id="PTHR24369">
    <property type="entry name" value="ANTIGEN BSP, PUTATIVE-RELATED"/>
    <property type="match status" value="1"/>
</dbReference>
<dbReference type="OMA" id="FCDCDLQ"/>
<dbReference type="SMART" id="SM00369">
    <property type="entry name" value="LRR_TYP"/>
    <property type="match status" value="8"/>
</dbReference>
<keyword evidence="6" id="KW-1185">Reference proteome</keyword>
<dbReference type="eggNOG" id="KOG4641">
    <property type="taxonomic scope" value="Eukaryota"/>
</dbReference>
<keyword evidence="2" id="KW-0677">Repeat</keyword>
<feature type="transmembrane region" description="Helical" evidence="3">
    <location>
        <begin position="318"/>
        <end position="338"/>
    </location>
</feature>
<dbReference type="InterPro" id="IPR032675">
    <property type="entry name" value="LRR_dom_sf"/>
</dbReference>
<dbReference type="InterPro" id="IPR003591">
    <property type="entry name" value="Leu-rich_rpt_typical-subtyp"/>
</dbReference>
<dbReference type="AlphaFoldDB" id="W5NMT5"/>
<organism evidence="5 6">
    <name type="scientific">Lepisosteus oculatus</name>
    <name type="common">Spotted gar</name>
    <dbReference type="NCBI Taxonomy" id="7918"/>
    <lineage>
        <taxon>Eukaryota</taxon>
        <taxon>Metazoa</taxon>
        <taxon>Chordata</taxon>
        <taxon>Craniata</taxon>
        <taxon>Vertebrata</taxon>
        <taxon>Euteleostomi</taxon>
        <taxon>Actinopterygii</taxon>
        <taxon>Neopterygii</taxon>
        <taxon>Holostei</taxon>
        <taxon>Semionotiformes</taxon>
        <taxon>Lepisosteidae</taxon>
        <taxon>Lepisosteus</taxon>
    </lineage>
</organism>
<evidence type="ECO:0000256" key="2">
    <source>
        <dbReference type="ARBA" id="ARBA00022737"/>
    </source>
</evidence>
<sequence>HKGYNKGKMRAFYIWFLFHLWFGSSTFVPQCEKGCDCQEVLKCVNCSKAAFTYIPGNLSSDTEHFDLSWNNLTVIPVGALSFLWRLKVLLINDNDIRVIEDGAFSCLENLRRLDLSRNKISSLGNGFSIGLQSLGELLLSENQLRALNSESFQHLDNLQKLNLSCNNISYIEIRAFRHMTYLRQLHLNENRLATLNNNIFSMLKSLEVLNLEGNQINNTDLDVFMPLSSLTLLNLVQNQLQSIKFKTFVSIHNYETHILLAGNHWHCDCDLQRVFRKLQNTQRLILDDYEYLTCKEPHELEGHKIVDVENELCFGETVTVLIITFTVIVTVVAAIVMAERNRKKRTGKHWSEESDMTY</sequence>
<protein>
    <recommendedName>
        <fullName evidence="7">LRRCT domain-containing protein</fullName>
    </recommendedName>
</protein>
<dbReference type="InterPro" id="IPR001611">
    <property type="entry name" value="Leu-rich_rpt"/>
</dbReference>
<keyword evidence="3" id="KW-0472">Membrane</keyword>
<keyword evidence="4" id="KW-0732">Signal</keyword>
<feature type="chain" id="PRO_5004867953" description="LRRCT domain-containing protein" evidence="4">
    <location>
        <begin position="27"/>
        <end position="358"/>
    </location>
</feature>
<dbReference type="PRINTS" id="PR00019">
    <property type="entry name" value="LEURICHRPT"/>
</dbReference>